<name>A0A1A0W7F3_MYCPR</name>
<gene>
    <name evidence="2" type="ORF">A5779_22270</name>
</gene>
<sequence>MANELEVDTGGLRIAAANSDAIGAALAYAGSCSLTTSRPSSAGVAAVNAALTSMCQSQSSRLTGQAADLTTSSARYDTTDSDGRDAITGTVTV</sequence>
<dbReference type="OrthoDB" id="4638237at2"/>
<dbReference type="AlphaFoldDB" id="A0A1A0W7F3"/>
<evidence type="ECO:0000313" key="3">
    <source>
        <dbReference type="Proteomes" id="UP000094008"/>
    </source>
</evidence>
<evidence type="ECO:0000256" key="1">
    <source>
        <dbReference type="SAM" id="MobiDB-lite"/>
    </source>
</evidence>
<accession>A0A1A0W7F3</accession>
<dbReference type="Proteomes" id="UP000094008">
    <property type="component" value="Unassembled WGS sequence"/>
</dbReference>
<reference evidence="3" key="1">
    <citation type="submission" date="2016-06" db="EMBL/GenBank/DDBJ databases">
        <authorList>
            <person name="Sutton G."/>
            <person name="Brinkac L."/>
            <person name="Sanka R."/>
            <person name="Adams M."/>
            <person name="Lau E."/>
            <person name="Mehaffy C."/>
            <person name="Tameris M."/>
            <person name="Hatherill M."/>
            <person name="Hanekom W."/>
            <person name="Mahomed H."/>
            <person name="Mcshane H."/>
        </authorList>
    </citation>
    <scope>NUCLEOTIDE SEQUENCE [LARGE SCALE GENOMIC DNA]</scope>
    <source>
        <strain evidence="3">852002-10433_SCH5171157</strain>
    </source>
</reference>
<dbReference type="EMBL" id="LZSY01000075">
    <property type="protein sequence ID" value="OBB92290.1"/>
    <property type="molecule type" value="Genomic_DNA"/>
</dbReference>
<evidence type="ECO:0000313" key="2">
    <source>
        <dbReference type="EMBL" id="OBB92290.1"/>
    </source>
</evidence>
<evidence type="ECO:0008006" key="4">
    <source>
        <dbReference type="Google" id="ProtNLM"/>
    </source>
</evidence>
<comment type="caution">
    <text evidence="2">The sequence shown here is derived from an EMBL/GenBank/DDBJ whole genome shotgun (WGS) entry which is preliminary data.</text>
</comment>
<feature type="region of interest" description="Disordered" evidence="1">
    <location>
        <begin position="74"/>
        <end position="93"/>
    </location>
</feature>
<proteinExistence type="predicted"/>
<organism evidence="2 3">
    <name type="scientific">Mycolicibacterium peregrinum</name>
    <name type="common">Mycobacterium peregrinum</name>
    <dbReference type="NCBI Taxonomy" id="43304"/>
    <lineage>
        <taxon>Bacteria</taxon>
        <taxon>Bacillati</taxon>
        <taxon>Actinomycetota</taxon>
        <taxon>Actinomycetes</taxon>
        <taxon>Mycobacteriales</taxon>
        <taxon>Mycobacteriaceae</taxon>
        <taxon>Mycolicibacterium</taxon>
    </lineage>
</organism>
<protein>
    <recommendedName>
        <fullName evidence="4">ESX-1 secretion-associated protein</fullName>
    </recommendedName>
</protein>
<dbReference type="RefSeq" id="WP_064881215.1">
    <property type="nucleotide sequence ID" value="NZ_LZSY01000075.1"/>
</dbReference>